<reference evidence="3 4" key="1">
    <citation type="journal article" date="2013" name="Mar. Genomics">
        <title>Expression of sulfatases in Rhodopirellula baltica and the diversity of sulfatases in the genus Rhodopirellula.</title>
        <authorList>
            <person name="Wegner C.E."/>
            <person name="Richter-Heitmann T."/>
            <person name="Klindworth A."/>
            <person name="Klockow C."/>
            <person name="Richter M."/>
            <person name="Achstetter T."/>
            <person name="Glockner F.O."/>
            <person name="Harder J."/>
        </authorList>
    </citation>
    <scope>NUCLEOTIDE SEQUENCE [LARGE SCALE GENOMIC DNA]</scope>
    <source>
        <strain evidence="3 4">WH47</strain>
    </source>
</reference>
<protein>
    <recommendedName>
        <fullName evidence="2">ThuA-like domain-containing protein</fullName>
    </recommendedName>
</protein>
<organism evidence="3 4">
    <name type="scientific">Rhodopirellula baltica WH47</name>
    <dbReference type="NCBI Taxonomy" id="991778"/>
    <lineage>
        <taxon>Bacteria</taxon>
        <taxon>Pseudomonadati</taxon>
        <taxon>Planctomycetota</taxon>
        <taxon>Planctomycetia</taxon>
        <taxon>Pirellulales</taxon>
        <taxon>Pirellulaceae</taxon>
        <taxon>Rhodopirellula</taxon>
    </lineage>
</organism>
<dbReference type="Pfam" id="PF06283">
    <property type="entry name" value="ThuA"/>
    <property type="match status" value="1"/>
</dbReference>
<dbReference type="Gene3D" id="3.40.50.880">
    <property type="match status" value="1"/>
</dbReference>
<name>F2AMG8_RHOBT</name>
<feature type="compositionally biased region" description="Basic and acidic residues" evidence="1">
    <location>
        <begin position="302"/>
        <end position="311"/>
    </location>
</feature>
<gene>
    <name evidence="3" type="ORF">RBWH47_03505</name>
</gene>
<sequence>MNTLNVRRLHLIPALILLFVATAVVPQTSLAETQKLVLVAGKPSHPPRMHEFNAGVQLLADSLKDVEDLDVEVVLNGWPQDEAIFENADAVVFYMDGGGRHEIVQEEGRRLKMIDEWAKNGVGLGFMHYGVEVLTDQAGDEMKRWIGGHYEHQFSCNPIWEPTFAVFPDHPVTNGVQPFQANDEWYFNMRFLSGMPGNEAKEIDGLQFQPILLAKPSDDVRDGPYVYPRGPYAHIQASGGRAEAMMWVVERPDGGRGFGFTGGHFHDNWGIEDYRKVVLNALVWTAKGNIPKDGIQSTVSKEQLDQNLDPKKPRKKK</sequence>
<dbReference type="InterPro" id="IPR029010">
    <property type="entry name" value="ThuA-like"/>
</dbReference>
<proteinExistence type="predicted"/>
<evidence type="ECO:0000313" key="3">
    <source>
        <dbReference type="EMBL" id="EGF29154.1"/>
    </source>
</evidence>
<evidence type="ECO:0000313" key="4">
    <source>
        <dbReference type="Proteomes" id="UP000006222"/>
    </source>
</evidence>
<dbReference type="SUPFAM" id="SSF52317">
    <property type="entry name" value="Class I glutamine amidotransferase-like"/>
    <property type="match status" value="1"/>
</dbReference>
<feature type="region of interest" description="Disordered" evidence="1">
    <location>
        <begin position="294"/>
        <end position="317"/>
    </location>
</feature>
<dbReference type="AlphaFoldDB" id="F2AMG8"/>
<dbReference type="Proteomes" id="UP000006222">
    <property type="component" value="Unassembled WGS sequence"/>
</dbReference>
<evidence type="ECO:0000256" key="1">
    <source>
        <dbReference type="SAM" id="MobiDB-lite"/>
    </source>
</evidence>
<comment type="caution">
    <text evidence="3">The sequence shown here is derived from an EMBL/GenBank/DDBJ whole genome shotgun (WGS) entry which is preliminary data.</text>
</comment>
<dbReference type="RefSeq" id="WP_007324835.1">
    <property type="nucleotide sequence ID" value="NZ_AFAR01000053.1"/>
</dbReference>
<dbReference type="InterPro" id="IPR029062">
    <property type="entry name" value="Class_I_gatase-like"/>
</dbReference>
<dbReference type="EMBL" id="AFAR01000053">
    <property type="protein sequence ID" value="EGF29154.1"/>
    <property type="molecule type" value="Genomic_DNA"/>
</dbReference>
<feature type="domain" description="ThuA-like" evidence="2">
    <location>
        <begin position="39"/>
        <end position="285"/>
    </location>
</feature>
<evidence type="ECO:0000259" key="2">
    <source>
        <dbReference type="Pfam" id="PF06283"/>
    </source>
</evidence>
<dbReference type="PATRIC" id="fig|991778.3.peg.910"/>
<accession>F2AMG8</accession>